<protein>
    <submittedName>
        <fullName evidence="3">Transmembrane signal receptor</fullName>
    </submittedName>
</protein>
<gene>
    <name evidence="3" type="ORF">LIER_20290</name>
</gene>
<dbReference type="PANTHER" id="PTHR11439:SF469">
    <property type="entry name" value="REVERSE TRANSCRIPTASE TY1_COPIA-TYPE DOMAIN-CONTAINING PROTEIN"/>
    <property type="match status" value="1"/>
</dbReference>
<dbReference type="AlphaFoldDB" id="A0AAV3QNQ1"/>
<dbReference type="PANTHER" id="PTHR11439">
    <property type="entry name" value="GAG-POL-RELATED RETROTRANSPOSON"/>
    <property type="match status" value="1"/>
</dbReference>
<comment type="caution">
    <text evidence="3">The sequence shown here is derived from an EMBL/GenBank/DDBJ whole genome shotgun (WGS) entry which is preliminary data.</text>
</comment>
<accession>A0AAV3QNQ1</accession>
<keyword evidence="3" id="KW-0675">Receptor</keyword>
<evidence type="ECO:0000259" key="1">
    <source>
        <dbReference type="Pfam" id="PF07727"/>
    </source>
</evidence>
<dbReference type="EMBL" id="BAABME010005137">
    <property type="protein sequence ID" value="GAA0164728.1"/>
    <property type="molecule type" value="Genomic_DNA"/>
</dbReference>
<keyword evidence="4" id="KW-1185">Reference proteome</keyword>
<evidence type="ECO:0000259" key="2">
    <source>
        <dbReference type="Pfam" id="PF25597"/>
    </source>
</evidence>
<dbReference type="Proteomes" id="UP001454036">
    <property type="component" value="Unassembled WGS sequence"/>
</dbReference>
<keyword evidence="3" id="KW-0472">Membrane</keyword>
<sequence>MLFNKVPQYEHLRSFGCLCYASTTKPGRSKFDMRASPCVFIGYPFGKKAYKLFDLQKQSVVYSRDVKFFEKCFPYHNHVLPSAMPLPTVPYDYPISIYYPQIIPSNIPPSNSDLLSPNLSNVESSLADILPSPCVSSTDTIAPSSPSYVPCVSHPTSETNILPRRSTRSYHPPKHLQEYLCYGVQCSLTPAATDVTFSHHPFVGSVLSLSEPSTYSQAIQDSQWISAMNTEIQALVANGTWEIKLKADGTIERYKARLVAKGFTQKHGIDYHETFSHVVKMATVRCLLAVAASRGWSLSQLDVNNAFLHGDLHEEVYMRAPEGVDVPGGCVCRLRKSLYGLKQASRQWASKLNEFLVGIGYVQSKNDYSLYTKTTAHGVVLLAVYVDDVLLTGSNTASIAEVKAKLHDKFSIKDLGTLNYFLGFEIGRSDAGVTMSQRKFAIELIHDSGIQHIQSSKHHVTPLPLNLKLVPDDGELLDDAEYYRRMVGKLNFLTHTRPDLSFSVQPLSQFMKAPGTSHLHALHHILGYVHNTVGQGLLLKGSTNMKLQAFSNSDWAACPTTRSSAEAEYRAMAQASAEVTWLVRLLADLGVCNLTPVTLYYDNNSAIHIAKNPIFHERTKHIDIDCHFTRDKIIEGLLQLAHVPTTKQLAYVLTKVLPSSQHRYLLSKLGMLDIPACGGC</sequence>
<dbReference type="InterPro" id="IPR057670">
    <property type="entry name" value="SH3_retrovirus"/>
</dbReference>
<feature type="domain" description="Reverse transcriptase Ty1/copia-type" evidence="1">
    <location>
        <begin position="240"/>
        <end position="452"/>
    </location>
</feature>
<reference evidence="3 4" key="1">
    <citation type="submission" date="2024-01" db="EMBL/GenBank/DDBJ databases">
        <title>The complete chloroplast genome sequence of Lithospermum erythrorhizon: insights into the phylogenetic relationship among Boraginaceae species and the maternal lineages of purple gromwells.</title>
        <authorList>
            <person name="Okada T."/>
            <person name="Watanabe K."/>
        </authorList>
    </citation>
    <scope>NUCLEOTIDE SEQUENCE [LARGE SCALE GENOMIC DNA]</scope>
</reference>
<dbReference type="Pfam" id="PF25597">
    <property type="entry name" value="SH3_retrovirus"/>
    <property type="match status" value="1"/>
</dbReference>
<organism evidence="3 4">
    <name type="scientific">Lithospermum erythrorhizon</name>
    <name type="common">Purple gromwell</name>
    <name type="synonym">Lithospermum officinale var. erythrorhizon</name>
    <dbReference type="NCBI Taxonomy" id="34254"/>
    <lineage>
        <taxon>Eukaryota</taxon>
        <taxon>Viridiplantae</taxon>
        <taxon>Streptophyta</taxon>
        <taxon>Embryophyta</taxon>
        <taxon>Tracheophyta</taxon>
        <taxon>Spermatophyta</taxon>
        <taxon>Magnoliopsida</taxon>
        <taxon>eudicotyledons</taxon>
        <taxon>Gunneridae</taxon>
        <taxon>Pentapetalae</taxon>
        <taxon>asterids</taxon>
        <taxon>lamiids</taxon>
        <taxon>Boraginales</taxon>
        <taxon>Boraginaceae</taxon>
        <taxon>Boraginoideae</taxon>
        <taxon>Lithospermeae</taxon>
        <taxon>Lithospermum</taxon>
    </lineage>
</organism>
<keyword evidence="3" id="KW-0812">Transmembrane</keyword>
<evidence type="ECO:0000313" key="3">
    <source>
        <dbReference type="EMBL" id="GAA0164728.1"/>
    </source>
</evidence>
<dbReference type="SUPFAM" id="SSF56672">
    <property type="entry name" value="DNA/RNA polymerases"/>
    <property type="match status" value="1"/>
</dbReference>
<proteinExistence type="predicted"/>
<dbReference type="InterPro" id="IPR043502">
    <property type="entry name" value="DNA/RNA_pol_sf"/>
</dbReference>
<dbReference type="Pfam" id="PF07727">
    <property type="entry name" value="RVT_2"/>
    <property type="match status" value="1"/>
</dbReference>
<evidence type="ECO:0000313" key="4">
    <source>
        <dbReference type="Proteomes" id="UP001454036"/>
    </source>
</evidence>
<feature type="domain" description="Retroviral polymerase SH3-like" evidence="2">
    <location>
        <begin position="17"/>
        <end position="78"/>
    </location>
</feature>
<dbReference type="InterPro" id="IPR013103">
    <property type="entry name" value="RVT_2"/>
</dbReference>
<name>A0AAV3QNQ1_LITER</name>
<dbReference type="CDD" id="cd09272">
    <property type="entry name" value="RNase_HI_RT_Ty1"/>
    <property type="match status" value="1"/>
</dbReference>